<evidence type="ECO:0000313" key="1">
    <source>
        <dbReference type="EMBL" id="KAJ4403696.1"/>
    </source>
</evidence>
<organism evidence="1 2">
    <name type="scientific">Didymella pomorum</name>
    <dbReference type="NCBI Taxonomy" id="749634"/>
    <lineage>
        <taxon>Eukaryota</taxon>
        <taxon>Fungi</taxon>
        <taxon>Dikarya</taxon>
        <taxon>Ascomycota</taxon>
        <taxon>Pezizomycotina</taxon>
        <taxon>Dothideomycetes</taxon>
        <taxon>Pleosporomycetidae</taxon>
        <taxon>Pleosporales</taxon>
        <taxon>Pleosporineae</taxon>
        <taxon>Didymellaceae</taxon>
        <taxon>Didymella</taxon>
    </lineage>
</organism>
<proteinExistence type="predicted"/>
<evidence type="ECO:0000313" key="2">
    <source>
        <dbReference type="Proteomes" id="UP001140510"/>
    </source>
</evidence>
<sequence length="142" mass="16022">MSLLEEEQSKQWHRGAEKFRKHYPADYEKCFAGSVMSDEELAARMAAEKEFSHPPEPLSLFFLPSSALSFSSLSCDLDSAITPDDHPQSNNSSYCPQLGFDIDADGILADEVIMHFNISRRRWSADDYIAHDGCTLITDYAH</sequence>
<comment type="caution">
    <text evidence="1">The sequence shown here is derived from an EMBL/GenBank/DDBJ whole genome shotgun (WGS) entry which is preliminary data.</text>
</comment>
<accession>A0A9W8ZB30</accession>
<dbReference type="Proteomes" id="UP001140510">
    <property type="component" value="Unassembled WGS sequence"/>
</dbReference>
<name>A0A9W8ZB30_9PLEO</name>
<dbReference type="EMBL" id="JAPEVA010000049">
    <property type="protein sequence ID" value="KAJ4403696.1"/>
    <property type="molecule type" value="Genomic_DNA"/>
</dbReference>
<dbReference type="OrthoDB" id="10553924at2759"/>
<dbReference type="AlphaFoldDB" id="A0A9W8ZB30"/>
<gene>
    <name evidence="1" type="ORF">N0V91_006396</name>
</gene>
<reference evidence="1" key="1">
    <citation type="submission" date="2022-10" db="EMBL/GenBank/DDBJ databases">
        <title>Tapping the CABI collections for fungal endophytes: first genome assemblies for Collariella, Neodidymelliopsis, Ascochyta clinopodiicola, Didymella pomorum, Didymosphaeria variabile, Neocosmospora piperis and Neocucurbitaria cava.</title>
        <authorList>
            <person name="Hill R."/>
        </authorList>
    </citation>
    <scope>NUCLEOTIDE SEQUENCE</scope>
    <source>
        <strain evidence="1">IMI 355091</strain>
    </source>
</reference>
<protein>
    <submittedName>
        <fullName evidence="1">Uncharacterized protein</fullName>
    </submittedName>
</protein>
<keyword evidence="2" id="KW-1185">Reference proteome</keyword>